<dbReference type="Pfam" id="PF11053">
    <property type="entry name" value="DNA_Packaging"/>
    <property type="match status" value="1"/>
</dbReference>
<dbReference type="EMBL" id="MW629017">
    <property type="protein sequence ID" value="QTJ24377.1"/>
    <property type="molecule type" value="Genomic_DNA"/>
</dbReference>
<dbReference type="Proteomes" id="UP000671846">
    <property type="component" value="Segment"/>
</dbReference>
<organism evidence="2 3">
    <name type="scientific">Enterobacter phage PF-CE2</name>
    <dbReference type="NCBI Taxonomy" id="2810367"/>
    <lineage>
        <taxon>Viruses</taxon>
        <taxon>Duplodnaviria</taxon>
        <taxon>Heunggongvirae</taxon>
        <taxon>Uroviricota</taxon>
        <taxon>Caudoviricetes</taxon>
        <taxon>Pantevenvirales</taxon>
        <taxon>Straboviridae</taxon>
        <taxon>Pseudotevenvirus</taxon>
        <taxon>Pseudotevenvirus leb</taxon>
    </lineage>
</organism>
<evidence type="ECO:0000256" key="1">
    <source>
        <dbReference type="SAM" id="MobiDB-lite"/>
    </source>
</evidence>
<name>A0A8A6NJH4_9CAUD</name>
<protein>
    <submittedName>
        <fullName evidence="2">Small terminase subunit</fullName>
    </submittedName>
</protein>
<dbReference type="Gene3D" id="1.10.287.1060">
    <property type="entry name" value="ESAT-6-like"/>
    <property type="match status" value="1"/>
</dbReference>
<dbReference type="InterPro" id="IPR020342">
    <property type="entry name" value="Phage_T4_Gp16_DNA-pack"/>
</dbReference>
<accession>A0A8A6NJH4</accession>
<reference evidence="2" key="1">
    <citation type="submission" date="2021-02" db="EMBL/GenBank/DDBJ databases">
        <title>Complete genome sequence analysis of PF-CE2, a bacteriophage targeting Enterobacter sakazakii M1.</title>
        <authorList>
            <person name="Xiao M."/>
            <person name="Ren X."/>
            <person name="Yu Y."/>
            <person name="Fu X."/>
            <person name="Mou H."/>
        </authorList>
    </citation>
    <scope>NUCLEOTIDE SEQUENCE</scope>
</reference>
<feature type="region of interest" description="Disordered" evidence="1">
    <location>
        <begin position="118"/>
        <end position="138"/>
    </location>
</feature>
<evidence type="ECO:0000313" key="3">
    <source>
        <dbReference type="Proteomes" id="UP000671846"/>
    </source>
</evidence>
<evidence type="ECO:0000313" key="2">
    <source>
        <dbReference type="EMBL" id="QTJ24377.1"/>
    </source>
</evidence>
<feature type="region of interest" description="Disordered" evidence="1">
    <location>
        <begin position="162"/>
        <end position="182"/>
    </location>
</feature>
<proteinExistence type="predicted"/>
<sequence>MKMDEKLDLQQLLNIDSLPGGVESGEDVVVYEKLELVDVQSHPADRKPDLEEDYTLARKTAHHMNQMIMDMAQIALHNAKNSESPRHVEVFTSLMNQLNVSNIGLMKIHKEMREITEETTKPGAEKGGGGSEMNIENATVFVGSPTELMQKYGSAYEPKEGFINGEAVEVNPDGNGTDDRSE</sequence>